<reference evidence="8" key="1">
    <citation type="submission" date="2016-11" db="EMBL/GenBank/DDBJ databases">
        <authorList>
            <person name="Varghese N."/>
            <person name="Submissions S."/>
        </authorList>
    </citation>
    <scope>NUCLEOTIDE SEQUENCE [LARGE SCALE GENOMIC DNA]</scope>
    <source>
        <strain evidence="8">DSM 22212</strain>
    </source>
</reference>
<evidence type="ECO:0000256" key="2">
    <source>
        <dbReference type="ARBA" id="ARBA00022741"/>
    </source>
</evidence>
<evidence type="ECO:0000256" key="4">
    <source>
        <dbReference type="ARBA" id="ARBA00022840"/>
    </source>
</evidence>
<dbReference type="InterPro" id="IPR000719">
    <property type="entry name" value="Prot_kinase_dom"/>
</dbReference>
<dbReference type="PROSITE" id="PS00108">
    <property type="entry name" value="PROTEIN_KINASE_ST"/>
    <property type="match status" value="1"/>
</dbReference>
<accession>A0A1M6UK65</accession>
<keyword evidence="2" id="KW-0547">Nucleotide-binding</keyword>
<dbReference type="PANTHER" id="PTHR43289">
    <property type="entry name" value="MITOGEN-ACTIVATED PROTEIN KINASE KINASE KINASE 20-RELATED"/>
    <property type="match status" value="1"/>
</dbReference>
<feature type="region of interest" description="Disordered" evidence="5">
    <location>
        <begin position="341"/>
        <end position="426"/>
    </location>
</feature>
<keyword evidence="3 7" id="KW-0418">Kinase</keyword>
<feature type="region of interest" description="Disordered" evidence="5">
    <location>
        <begin position="290"/>
        <end position="310"/>
    </location>
</feature>
<evidence type="ECO:0000313" key="8">
    <source>
        <dbReference type="Proteomes" id="UP000185812"/>
    </source>
</evidence>
<keyword evidence="1" id="KW-0808">Transferase</keyword>
<dbReference type="SUPFAM" id="SSF56112">
    <property type="entry name" value="Protein kinase-like (PK-like)"/>
    <property type="match status" value="1"/>
</dbReference>
<sequence length="572" mass="62406">MGRPERIGDLQPFAELASGPTATVYKAYQASLDRFVLLKILRPELADDATFVQRFEEEARLAARVQHPNVVAVYAFGREGPHVYFATEFVEGVSLRELLTRGPLPPALALYIAAEVARGLKAAHEKGVLHRDLKPANILISFEGQVKLTDFGMASLLTQGGQGEIRGTPGYLAPEQVLGEAPGPAADLFALGATLFEMLTGVPAFPGEAPGEIFDALLHHDPIPRLRSLAAVPEEVVALCARLLAKRPETRYADAAALLKDLEALRHQPDLHATAEDLAAYVENPEAFFERAASPAPPSTPPATPRPTRRRQWLPGAAAATIVLLGLVLLVWQLQPPDPNNAAPSASAFSPRPPAPAESLTAPSFTEPRPTEQHPQPDTLPQRIAEQPAAPPPPAPPEVEQSTTAATDTARATLGPPPPSNLSPEPARLRLEVTPWAYVMLEHAEGLDSLGATPLDYPLELSPGSYTLHFYNPEFPPYRLNLALQPGQDTLVAVSLWMQVARLWLEVHPWAHVYIDDRYYDAIPPQEQPFILPPGLHRLRLVHPELGAYDTLLQLQAGTEQTLRIDLLQRRR</sequence>
<dbReference type="Pfam" id="PF00069">
    <property type="entry name" value="Pkinase"/>
    <property type="match status" value="1"/>
</dbReference>
<dbReference type="GO" id="GO:0004674">
    <property type="term" value="F:protein serine/threonine kinase activity"/>
    <property type="evidence" value="ECO:0007669"/>
    <property type="project" value="UniProtKB-KW"/>
</dbReference>
<gene>
    <name evidence="7" type="ORF">SAMN04488087_1744</name>
</gene>
<dbReference type="PROSITE" id="PS50011">
    <property type="entry name" value="PROTEIN_KINASE_DOM"/>
    <property type="match status" value="1"/>
</dbReference>
<evidence type="ECO:0000259" key="6">
    <source>
        <dbReference type="PROSITE" id="PS50011"/>
    </source>
</evidence>
<dbReference type="RefSeq" id="WP_072715577.1">
    <property type="nucleotide sequence ID" value="NZ_FRAU01000005.1"/>
</dbReference>
<dbReference type="InterPro" id="IPR008271">
    <property type="entry name" value="Ser/Thr_kinase_AS"/>
</dbReference>
<name>A0A1M6UK65_9BACT</name>
<evidence type="ECO:0000256" key="1">
    <source>
        <dbReference type="ARBA" id="ARBA00022679"/>
    </source>
</evidence>
<keyword evidence="7" id="KW-0723">Serine/threonine-protein kinase</keyword>
<dbReference type="GO" id="GO:0005524">
    <property type="term" value="F:ATP binding"/>
    <property type="evidence" value="ECO:0007669"/>
    <property type="project" value="UniProtKB-KW"/>
</dbReference>
<feature type="compositionally biased region" description="Pro residues" evidence="5">
    <location>
        <begin position="295"/>
        <end position="305"/>
    </location>
</feature>
<dbReference type="PANTHER" id="PTHR43289:SF6">
    <property type="entry name" value="SERINE_THREONINE-PROTEIN KINASE NEKL-3"/>
    <property type="match status" value="1"/>
</dbReference>
<feature type="domain" description="Protein kinase" evidence="6">
    <location>
        <begin position="10"/>
        <end position="271"/>
    </location>
</feature>
<keyword evidence="8" id="KW-1185">Reference proteome</keyword>
<evidence type="ECO:0000313" key="7">
    <source>
        <dbReference type="EMBL" id="SHK69567.1"/>
    </source>
</evidence>
<proteinExistence type="predicted"/>
<dbReference type="AlphaFoldDB" id="A0A1M6UK65"/>
<organism evidence="7 8">
    <name type="scientific">Rhodothermus profundi</name>
    <dbReference type="NCBI Taxonomy" id="633813"/>
    <lineage>
        <taxon>Bacteria</taxon>
        <taxon>Pseudomonadati</taxon>
        <taxon>Rhodothermota</taxon>
        <taxon>Rhodothermia</taxon>
        <taxon>Rhodothermales</taxon>
        <taxon>Rhodothermaceae</taxon>
        <taxon>Rhodothermus</taxon>
    </lineage>
</organism>
<protein>
    <submittedName>
        <fullName evidence="7">Serine/threonine protein kinase</fullName>
    </submittedName>
</protein>
<dbReference type="Gene3D" id="3.30.200.20">
    <property type="entry name" value="Phosphorylase Kinase, domain 1"/>
    <property type="match status" value="1"/>
</dbReference>
<evidence type="ECO:0000256" key="5">
    <source>
        <dbReference type="SAM" id="MobiDB-lite"/>
    </source>
</evidence>
<evidence type="ECO:0000256" key="3">
    <source>
        <dbReference type="ARBA" id="ARBA00022777"/>
    </source>
</evidence>
<dbReference type="STRING" id="633813.SAMN04488087_1744"/>
<dbReference type="OrthoDB" id="9813021at2"/>
<dbReference type="EMBL" id="FRAU01000005">
    <property type="protein sequence ID" value="SHK69567.1"/>
    <property type="molecule type" value="Genomic_DNA"/>
</dbReference>
<dbReference type="SMART" id="SM00220">
    <property type="entry name" value="S_TKc"/>
    <property type="match status" value="1"/>
</dbReference>
<keyword evidence="4" id="KW-0067">ATP-binding</keyword>
<dbReference type="Gene3D" id="1.10.510.10">
    <property type="entry name" value="Transferase(Phosphotransferase) domain 1"/>
    <property type="match status" value="1"/>
</dbReference>
<dbReference type="InterPro" id="IPR011009">
    <property type="entry name" value="Kinase-like_dom_sf"/>
</dbReference>
<dbReference type="CDD" id="cd14014">
    <property type="entry name" value="STKc_PknB_like"/>
    <property type="match status" value="1"/>
</dbReference>
<dbReference type="Proteomes" id="UP000185812">
    <property type="component" value="Unassembled WGS sequence"/>
</dbReference>
<feature type="compositionally biased region" description="Low complexity" evidence="5">
    <location>
        <begin position="341"/>
        <end position="350"/>
    </location>
</feature>
<feature type="compositionally biased region" description="Low complexity" evidence="5">
    <location>
        <begin position="403"/>
        <end position="413"/>
    </location>
</feature>